<dbReference type="GO" id="GO:0046174">
    <property type="term" value="P:polyol catabolic process"/>
    <property type="evidence" value="ECO:0007669"/>
    <property type="project" value="InterPro"/>
</dbReference>
<accession>A0A1V1PEV8</accession>
<comment type="caution">
    <text evidence="7">The sequence shown here is derived from an EMBL/GenBank/DDBJ whole genome shotgun (WGS) entry which is preliminary data.</text>
</comment>
<dbReference type="GO" id="GO:0005886">
    <property type="term" value="C:plasma membrane"/>
    <property type="evidence" value="ECO:0007669"/>
    <property type="project" value="InterPro"/>
</dbReference>
<keyword evidence="4" id="KW-0274">FAD</keyword>
<comment type="cofactor">
    <cofactor evidence="1">
        <name>FAD</name>
        <dbReference type="ChEBI" id="CHEBI:57692"/>
    </cofactor>
</comment>
<dbReference type="GO" id="GO:0046168">
    <property type="term" value="P:glycerol-3-phosphate catabolic process"/>
    <property type="evidence" value="ECO:0007669"/>
    <property type="project" value="TreeGrafter"/>
</dbReference>
<evidence type="ECO:0000256" key="2">
    <source>
        <dbReference type="ARBA" id="ARBA00007330"/>
    </source>
</evidence>
<dbReference type="PROSITE" id="PS00978">
    <property type="entry name" value="FAD_G3PDH_2"/>
    <property type="match status" value="1"/>
</dbReference>
<feature type="domain" description="FAD dependent oxidoreductase" evidence="6">
    <location>
        <begin position="5"/>
        <end position="350"/>
    </location>
</feature>
<keyword evidence="3" id="KW-0285">Flavoprotein</keyword>
<dbReference type="GO" id="GO:0004368">
    <property type="term" value="F:glycerol-3-phosphate dehydrogenase (quinone) activity"/>
    <property type="evidence" value="ECO:0007669"/>
    <property type="project" value="InterPro"/>
</dbReference>
<proteinExistence type="inferred from homology"/>
<dbReference type="GO" id="GO:0050660">
    <property type="term" value="F:flavin adenine dinucleotide binding"/>
    <property type="evidence" value="ECO:0007669"/>
    <property type="project" value="InterPro"/>
</dbReference>
<dbReference type="Pfam" id="PF01266">
    <property type="entry name" value="DAO"/>
    <property type="match status" value="1"/>
</dbReference>
<gene>
    <name evidence="7" type="primary">glpA</name>
    <name evidence="7" type="ORF">OMM_00987</name>
</gene>
<dbReference type="Proteomes" id="UP000189670">
    <property type="component" value="Unassembled WGS sequence"/>
</dbReference>
<evidence type="ECO:0000256" key="5">
    <source>
        <dbReference type="ARBA" id="ARBA00023002"/>
    </source>
</evidence>
<dbReference type="SUPFAM" id="SSF51905">
    <property type="entry name" value="FAD/NAD(P)-binding domain"/>
    <property type="match status" value="1"/>
</dbReference>
<evidence type="ECO:0000313" key="8">
    <source>
        <dbReference type="Proteomes" id="UP000189670"/>
    </source>
</evidence>
<evidence type="ECO:0000256" key="4">
    <source>
        <dbReference type="ARBA" id="ARBA00022827"/>
    </source>
</evidence>
<dbReference type="GO" id="GO:0010181">
    <property type="term" value="F:FMN binding"/>
    <property type="evidence" value="ECO:0007669"/>
    <property type="project" value="InterPro"/>
</dbReference>
<sequence>MKTQVLIIGAGATGAGIIRDLALRGLQCLLLDKKDVNAGASGGNHGLLHSGARYVASDAEAANECAEEGRIIKSIAPQCIEETSGFFVAVAGDDENYIADFPGACHKCGIKATPIDSQTAREMEPNISEKTIAAYEVPDAAVDPFMLTLDNVAHARQLGSSYMRFSEVVGFDIRNEKIETVHVRNTQTNEIFDIQADWIVNASGAWAGNIAKMANIPLEVLFSKGTLLVTQKRLSQRVINRLRQASDADILVPGGSVSIIGTTSVRIPDPDDIWPTVQEVDAIVEEGAMMMPILEQTRYIRAYCGVRPLISQPGASDDRNVSRGFSLINHAQHGVKNMTSITGGKLTTYRLMAEKTSDMVCDGMGISVPCKTHTTPLPSTTDGRWTEPGLSPQEWMQHSQHQDVILCECEMIPKSAVDYIISNMRSKHGNTDLTGIGIRSRVGKGPCQGTYCSARIASHMVDRGDFSGTAAIEQIQCFLQERWRGQRPLLWDMPMIQSELQEAIHCGFLNLDGYLSK</sequence>
<dbReference type="InterPro" id="IPR006076">
    <property type="entry name" value="FAD-dep_OxRdtase"/>
</dbReference>
<dbReference type="PANTHER" id="PTHR11985">
    <property type="entry name" value="GLYCEROL-3-PHOSPHATE DEHYDROGENASE"/>
    <property type="match status" value="1"/>
</dbReference>
<dbReference type="PANTHER" id="PTHR11985:SF35">
    <property type="entry name" value="ANAEROBIC GLYCEROL-3-PHOSPHATE DEHYDROGENASE SUBUNIT A"/>
    <property type="match status" value="1"/>
</dbReference>
<dbReference type="Gene3D" id="3.50.50.60">
    <property type="entry name" value="FAD/NAD(P)-binding domain"/>
    <property type="match status" value="3"/>
</dbReference>
<evidence type="ECO:0000313" key="7">
    <source>
        <dbReference type="EMBL" id="ETR73411.1"/>
    </source>
</evidence>
<dbReference type="PRINTS" id="PR01001">
    <property type="entry name" value="FADG3PDH"/>
</dbReference>
<reference evidence="8" key="1">
    <citation type="submission" date="2012-11" db="EMBL/GenBank/DDBJ databases">
        <authorList>
            <person name="Lucero-Rivera Y.E."/>
            <person name="Tovar-Ramirez D."/>
        </authorList>
    </citation>
    <scope>NUCLEOTIDE SEQUENCE [LARGE SCALE GENOMIC DNA]</scope>
    <source>
        <strain evidence="8">Araruama</strain>
    </source>
</reference>
<dbReference type="GO" id="GO:0009331">
    <property type="term" value="C:glycerol-3-phosphate dehydrogenase (FAD) complex"/>
    <property type="evidence" value="ECO:0007669"/>
    <property type="project" value="InterPro"/>
</dbReference>
<evidence type="ECO:0000256" key="1">
    <source>
        <dbReference type="ARBA" id="ARBA00001974"/>
    </source>
</evidence>
<dbReference type="InterPro" id="IPR036188">
    <property type="entry name" value="FAD/NAD-bd_sf"/>
</dbReference>
<evidence type="ECO:0000256" key="3">
    <source>
        <dbReference type="ARBA" id="ARBA00022630"/>
    </source>
</evidence>
<dbReference type="EMBL" id="ATBP01000063">
    <property type="protein sequence ID" value="ETR73411.1"/>
    <property type="molecule type" value="Genomic_DNA"/>
</dbReference>
<protein>
    <submittedName>
        <fullName evidence="7">Anaerobic glycerol-3-phosphate dehydrogenase subunit A</fullName>
    </submittedName>
</protein>
<organism evidence="7 8">
    <name type="scientific">Candidatus Magnetoglobus multicellularis str. Araruama</name>
    <dbReference type="NCBI Taxonomy" id="890399"/>
    <lineage>
        <taxon>Bacteria</taxon>
        <taxon>Pseudomonadati</taxon>
        <taxon>Thermodesulfobacteriota</taxon>
        <taxon>Desulfobacteria</taxon>
        <taxon>Desulfobacterales</taxon>
        <taxon>Desulfobacteraceae</taxon>
        <taxon>Candidatus Magnetoglobus</taxon>
    </lineage>
</organism>
<dbReference type="InterPro" id="IPR000447">
    <property type="entry name" value="G3P_DH_FAD-dep"/>
</dbReference>
<dbReference type="AlphaFoldDB" id="A0A1V1PEV8"/>
<name>A0A1V1PEV8_9BACT</name>
<dbReference type="Gene3D" id="1.10.10.1100">
    <property type="entry name" value="BFD-like [2Fe-2S]-binding domain"/>
    <property type="match status" value="1"/>
</dbReference>
<keyword evidence="5" id="KW-0560">Oxidoreductase</keyword>
<comment type="similarity">
    <text evidence="2">Belongs to the FAD-dependent glycerol-3-phosphate dehydrogenase family.</text>
</comment>
<dbReference type="NCBIfam" id="NF008313">
    <property type="entry name" value="PRK11101.1"/>
    <property type="match status" value="1"/>
</dbReference>
<evidence type="ECO:0000259" key="6">
    <source>
        <dbReference type="Pfam" id="PF01266"/>
    </source>
</evidence>
<dbReference type="NCBIfam" id="TIGR03377">
    <property type="entry name" value="glycerol3P_GlpA"/>
    <property type="match status" value="1"/>
</dbReference>
<dbReference type="InterPro" id="IPR017752">
    <property type="entry name" value="G3P_DH_GlpA_su"/>
</dbReference>
<dbReference type="InterPro" id="IPR041854">
    <property type="entry name" value="BFD-like_2Fe2S-bd_dom_sf"/>
</dbReference>